<name>A0A4Y3KKX8_9CELL</name>
<dbReference type="AlphaFoldDB" id="A0A4Y3KKX8"/>
<evidence type="ECO:0000313" key="2">
    <source>
        <dbReference type="EMBL" id="GEA83775.1"/>
    </source>
</evidence>
<sequence>MSGSGFLAVDRGALVRLAVALLLGACALVGPRVAHTGAEFTDSVELPATFRTATTFDPSPSPDPTDGSSPTP</sequence>
<reference evidence="2 3" key="1">
    <citation type="submission" date="2019-06" db="EMBL/GenBank/DDBJ databases">
        <title>Whole genome shotgun sequence of Cellulomonas gelida NBRC 3748.</title>
        <authorList>
            <person name="Hosoyama A."/>
            <person name="Uohara A."/>
            <person name="Ohji S."/>
            <person name="Ichikawa N."/>
        </authorList>
    </citation>
    <scope>NUCLEOTIDE SEQUENCE [LARGE SCALE GENOMIC DNA]</scope>
    <source>
        <strain evidence="2 3">NBRC 3748</strain>
    </source>
</reference>
<dbReference type="Proteomes" id="UP000320461">
    <property type="component" value="Unassembled WGS sequence"/>
</dbReference>
<comment type="caution">
    <text evidence="2">The sequence shown here is derived from an EMBL/GenBank/DDBJ whole genome shotgun (WGS) entry which is preliminary data.</text>
</comment>
<feature type="region of interest" description="Disordered" evidence="1">
    <location>
        <begin position="51"/>
        <end position="72"/>
    </location>
</feature>
<dbReference type="RefSeq" id="WP_048344065.1">
    <property type="nucleotide sequence ID" value="NZ_BJLQ01000007.1"/>
</dbReference>
<keyword evidence="3" id="KW-1185">Reference proteome</keyword>
<accession>A0A4Y3KKX8</accession>
<gene>
    <name evidence="2" type="ORF">CGE01nite_10260</name>
</gene>
<proteinExistence type="predicted"/>
<evidence type="ECO:0000256" key="1">
    <source>
        <dbReference type="SAM" id="MobiDB-lite"/>
    </source>
</evidence>
<feature type="compositionally biased region" description="Low complexity" evidence="1">
    <location>
        <begin position="54"/>
        <end position="72"/>
    </location>
</feature>
<dbReference type="EMBL" id="BJLQ01000007">
    <property type="protein sequence ID" value="GEA83775.1"/>
    <property type="molecule type" value="Genomic_DNA"/>
</dbReference>
<evidence type="ECO:0000313" key="3">
    <source>
        <dbReference type="Proteomes" id="UP000320461"/>
    </source>
</evidence>
<protein>
    <submittedName>
        <fullName evidence="2">Uncharacterized protein</fullName>
    </submittedName>
</protein>
<organism evidence="2 3">
    <name type="scientific">Cellulomonas gelida</name>
    <dbReference type="NCBI Taxonomy" id="1712"/>
    <lineage>
        <taxon>Bacteria</taxon>
        <taxon>Bacillati</taxon>
        <taxon>Actinomycetota</taxon>
        <taxon>Actinomycetes</taxon>
        <taxon>Micrococcales</taxon>
        <taxon>Cellulomonadaceae</taxon>
        <taxon>Cellulomonas</taxon>
    </lineage>
</organism>